<accession>A0AAN8F2B8</accession>
<dbReference type="AlphaFoldDB" id="A0AAN8F2B8"/>
<gene>
    <name evidence="1" type="ORF">GCK32_021126</name>
</gene>
<reference evidence="1 2" key="1">
    <citation type="submission" date="2019-10" db="EMBL/GenBank/DDBJ databases">
        <title>Assembly and Annotation for the nematode Trichostrongylus colubriformis.</title>
        <authorList>
            <person name="Martin J."/>
        </authorList>
    </citation>
    <scope>NUCLEOTIDE SEQUENCE [LARGE SCALE GENOMIC DNA]</scope>
    <source>
        <strain evidence="1">G859</strain>
        <tissue evidence="1">Whole worm</tissue>
    </source>
</reference>
<evidence type="ECO:0000313" key="1">
    <source>
        <dbReference type="EMBL" id="KAK5966192.1"/>
    </source>
</evidence>
<keyword evidence="2" id="KW-1185">Reference proteome</keyword>
<proteinExistence type="predicted"/>
<comment type="caution">
    <text evidence="1">The sequence shown here is derived from an EMBL/GenBank/DDBJ whole genome shotgun (WGS) entry which is preliminary data.</text>
</comment>
<feature type="non-terminal residue" evidence="1">
    <location>
        <position position="1"/>
    </location>
</feature>
<dbReference type="EMBL" id="WIXE01023758">
    <property type="protein sequence ID" value="KAK5966192.1"/>
    <property type="molecule type" value="Genomic_DNA"/>
</dbReference>
<protein>
    <submittedName>
        <fullName evidence="1">Uncharacterized protein</fullName>
    </submittedName>
</protein>
<sequence>ISDGSVSLSELCFSGRSYLWRFHYRISGLYWI</sequence>
<organism evidence="1 2">
    <name type="scientific">Trichostrongylus colubriformis</name>
    <name type="common">Black scour worm</name>
    <dbReference type="NCBI Taxonomy" id="6319"/>
    <lineage>
        <taxon>Eukaryota</taxon>
        <taxon>Metazoa</taxon>
        <taxon>Ecdysozoa</taxon>
        <taxon>Nematoda</taxon>
        <taxon>Chromadorea</taxon>
        <taxon>Rhabditida</taxon>
        <taxon>Rhabditina</taxon>
        <taxon>Rhabditomorpha</taxon>
        <taxon>Strongyloidea</taxon>
        <taxon>Trichostrongylidae</taxon>
        <taxon>Trichostrongylus</taxon>
    </lineage>
</organism>
<name>A0AAN8F2B8_TRICO</name>
<dbReference type="Proteomes" id="UP001331761">
    <property type="component" value="Unassembled WGS sequence"/>
</dbReference>
<evidence type="ECO:0000313" key="2">
    <source>
        <dbReference type="Proteomes" id="UP001331761"/>
    </source>
</evidence>